<comment type="caution">
    <text evidence="1">The sequence shown here is derived from an EMBL/GenBank/DDBJ whole genome shotgun (WGS) entry which is preliminary data.</text>
</comment>
<organism evidence="1 2">
    <name type="scientific">Candidatus Gottesmanbacteria bacterium GW2011_GWC2_39_8</name>
    <dbReference type="NCBI Taxonomy" id="1618450"/>
    <lineage>
        <taxon>Bacteria</taxon>
        <taxon>Candidatus Gottesmaniibacteriota</taxon>
    </lineage>
</organism>
<dbReference type="Proteomes" id="UP000034539">
    <property type="component" value="Unassembled WGS sequence"/>
</dbReference>
<gene>
    <name evidence="1" type="ORF">UT63_C0020G0007</name>
</gene>
<sequence length="51" mass="6119">MITTNNEEIYKKAIVLRDHGKADHRFNKHTEIGDNWRFSEITCCTWYSTDE</sequence>
<protein>
    <submittedName>
        <fullName evidence="1">Uncharacterized protein</fullName>
    </submittedName>
</protein>
<evidence type="ECO:0000313" key="2">
    <source>
        <dbReference type="Proteomes" id="UP000034539"/>
    </source>
</evidence>
<accession>A0A0G0T5Y8</accession>
<name>A0A0G0T5Y8_9BACT</name>
<reference evidence="1 2" key="1">
    <citation type="journal article" date="2015" name="Nature">
        <title>rRNA introns, odd ribosomes, and small enigmatic genomes across a large radiation of phyla.</title>
        <authorList>
            <person name="Brown C.T."/>
            <person name="Hug L.A."/>
            <person name="Thomas B.C."/>
            <person name="Sharon I."/>
            <person name="Castelle C.J."/>
            <person name="Singh A."/>
            <person name="Wilkins M.J."/>
            <person name="Williams K.H."/>
            <person name="Banfield J.F."/>
        </authorList>
    </citation>
    <scope>NUCLEOTIDE SEQUENCE [LARGE SCALE GENOMIC DNA]</scope>
</reference>
<dbReference type="InterPro" id="IPR015424">
    <property type="entry name" value="PyrdxlP-dep_Trfase"/>
</dbReference>
<dbReference type="Gene3D" id="3.40.640.10">
    <property type="entry name" value="Type I PLP-dependent aspartate aminotransferase-like (Major domain)"/>
    <property type="match status" value="1"/>
</dbReference>
<dbReference type="EMBL" id="LBXN01000020">
    <property type="protein sequence ID" value="KKR33237.1"/>
    <property type="molecule type" value="Genomic_DNA"/>
</dbReference>
<proteinExistence type="predicted"/>
<dbReference type="InterPro" id="IPR000653">
    <property type="entry name" value="DegT/StrS_aminotransferase"/>
</dbReference>
<dbReference type="AlphaFoldDB" id="A0A0G0T5Y8"/>
<evidence type="ECO:0000313" key="1">
    <source>
        <dbReference type="EMBL" id="KKR33237.1"/>
    </source>
</evidence>
<dbReference type="InterPro" id="IPR015421">
    <property type="entry name" value="PyrdxlP-dep_Trfase_major"/>
</dbReference>
<dbReference type="Pfam" id="PF01041">
    <property type="entry name" value="DegT_DnrJ_EryC1"/>
    <property type="match status" value="1"/>
</dbReference>
<dbReference type="SUPFAM" id="SSF53383">
    <property type="entry name" value="PLP-dependent transferases"/>
    <property type="match status" value="1"/>
</dbReference>